<feature type="transmembrane region" description="Helical" evidence="7">
    <location>
        <begin position="202"/>
        <end position="227"/>
    </location>
</feature>
<dbReference type="InterPro" id="IPR018499">
    <property type="entry name" value="Tetraspanin/Peripherin"/>
</dbReference>
<dbReference type="EMBL" id="CAJOAY010000977">
    <property type="protein sequence ID" value="CAF3770900.1"/>
    <property type="molecule type" value="Genomic_DNA"/>
</dbReference>
<dbReference type="SUPFAM" id="SSF48652">
    <property type="entry name" value="Tetraspanin"/>
    <property type="match status" value="1"/>
</dbReference>
<dbReference type="EMBL" id="CAJNOM010000215">
    <property type="protein sequence ID" value="CAF1239504.1"/>
    <property type="molecule type" value="Genomic_DNA"/>
</dbReference>
<proteinExistence type="inferred from homology"/>
<evidence type="ECO:0000256" key="1">
    <source>
        <dbReference type="ARBA" id="ARBA00004141"/>
    </source>
</evidence>
<keyword evidence="5 7" id="KW-0472">Membrane</keyword>
<dbReference type="InterPro" id="IPR000301">
    <property type="entry name" value="Tetraspanin_animals"/>
</dbReference>
<dbReference type="EMBL" id="CAJOBB010000485">
    <property type="protein sequence ID" value="CAF3690044.1"/>
    <property type="molecule type" value="Genomic_DNA"/>
</dbReference>
<accession>A0A818TXX0</accession>
<evidence type="ECO:0000256" key="4">
    <source>
        <dbReference type="ARBA" id="ARBA00022989"/>
    </source>
</evidence>
<dbReference type="EMBL" id="CAJNOE010000178">
    <property type="protein sequence ID" value="CAF1016692.1"/>
    <property type="molecule type" value="Genomic_DNA"/>
</dbReference>
<evidence type="ECO:0000313" key="13">
    <source>
        <dbReference type="Proteomes" id="UP000663868"/>
    </source>
</evidence>
<feature type="transmembrane region" description="Helical" evidence="7">
    <location>
        <begin position="48"/>
        <end position="70"/>
    </location>
</feature>
<keyword evidence="4 7" id="KW-1133">Transmembrane helix</keyword>
<dbReference type="Pfam" id="PF00335">
    <property type="entry name" value="Tetraspanin"/>
    <property type="match status" value="1"/>
</dbReference>
<keyword evidence="12" id="KW-1185">Reference proteome</keyword>
<dbReference type="GO" id="GO:0005886">
    <property type="term" value="C:plasma membrane"/>
    <property type="evidence" value="ECO:0007669"/>
    <property type="project" value="TreeGrafter"/>
</dbReference>
<evidence type="ECO:0000256" key="2">
    <source>
        <dbReference type="ARBA" id="ARBA00006840"/>
    </source>
</evidence>
<reference evidence="10" key="1">
    <citation type="submission" date="2021-02" db="EMBL/GenBank/DDBJ databases">
        <authorList>
            <person name="Nowell W R."/>
        </authorList>
    </citation>
    <scope>NUCLEOTIDE SEQUENCE</scope>
</reference>
<name>A0A818TXX0_9BILA</name>
<dbReference type="PIRSF" id="PIRSF002419">
    <property type="entry name" value="Tetraspanin"/>
    <property type="match status" value="1"/>
</dbReference>
<comment type="subcellular location">
    <subcellularLocation>
        <location evidence="1 7">Membrane</location>
        <topology evidence="1 7">Multi-pass membrane protein</topology>
    </subcellularLocation>
</comment>
<feature type="transmembrane region" description="Helical" evidence="7">
    <location>
        <begin position="6"/>
        <end position="27"/>
    </location>
</feature>
<dbReference type="Proteomes" id="UP000663860">
    <property type="component" value="Unassembled WGS sequence"/>
</dbReference>
<evidence type="ECO:0000256" key="3">
    <source>
        <dbReference type="ARBA" id="ARBA00022692"/>
    </source>
</evidence>
<evidence type="ECO:0000256" key="7">
    <source>
        <dbReference type="RuleBase" id="RU361218"/>
    </source>
</evidence>
<dbReference type="OrthoDB" id="432835at2759"/>
<evidence type="ECO:0000313" key="8">
    <source>
        <dbReference type="EMBL" id="CAF1016692.1"/>
    </source>
</evidence>
<evidence type="ECO:0000256" key="6">
    <source>
        <dbReference type="PIRSR" id="PIRSR002419-1"/>
    </source>
</evidence>
<organism evidence="10 13">
    <name type="scientific">Adineta steineri</name>
    <dbReference type="NCBI Taxonomy" id="433720"/>
    <lineage>
        <taxon>Eukaryota</taxon>
        <taxon>Metazoa</taxon>
        <taxon>Spiralia</taxon>
        <taxon>Gnathifera</taxon>
        <taxon>Rotifera</taxon>
        <taxon>Eurotatoria</taxon>
        <taxon>Bdelloidea</taxon>
        <taxon>Adinetida</taxon>
        <taxon>Adinetidae</taxon>
        <taxon>Adineta</taxon>
    </lineage>
</organism>
<dbReference type="Proteomes" id="UP000663832">
    <property type="component" value="Unassembled WGS sequence"/>
</dbReference>
<protein>
    <recommendedName>
        <fullName evidence="7">Tetraspanin</fullName>
    </recommendedName>
</protein>
<comment type="similarity">
    <text evidence="2 7">Belongs to the tetraspanin (TM4SF) family.</text>
</comment>
<comment type="caution">
    <text evidence="10">The sequence shown here is derived from an EMBL/GenBank/DDBJ whole genome shotgun (WGS) entry which is preliminary data.</text>
</comment>
<feature type="transmembrane region" description="Helical" evidence="7">
    <location>
        <begin position="76"/>
        <end position="100"/>
    </location>
</feature>
<dbReference type="Gene3D" id="1.10.1450.10">
    <property type="entry name" value="Tetraspanin"/>
    <property type="match status" value="1"/>
</dbReference>
<dbReference type="Proteomes" id="UP000663881">
    <property type="component" value="Unassembled WGS sequence"/>
</dbReference>
<evidence type="ECO:0000313" key="12">
    <source>
        <dbReference type="Proteomes" id="UP000663832"/>
    </source>
</evidence>
<dbReference type="AlphaFoldDB" id="A0A818TXX0"/>
<dbReference type="PANTHER" id="PTHR19282">
    <property type="entry name" value="TETRASPANIN"/>
    <property type="match status" value="1"/>
</dbReference>
<keyword evidence="6" id="KW-1015">Disulfide bond</keyword>
<evidence type="ECO:0000313" key="10">
    <source>
        <dbReference type="EMBL" id="CAF3690044.1"/>
    </source>
</evidence>
<dbReference type="PANTHER" id="PTHR19282:SF534">
    <property type="entry name" value="TETRASPANIN FAMILY-RELATED"/>
    <property type="match status" value="1"/>
</dbReference>
<gene>
    <name evidence="8" type="ORF">IZO911_LOCUS18487</name>
    <name evidence="10" type="ORF">KXQ929_LOCUS10287</name>
    <name evidence="11" type="ORF">OKA104_LOCUS16807</name>
    <name evidence="9" type="ORF">QVE165_LOCUS27891</name>
</gene>
<evidence type="ECO:0000313" key="11">
    <source>
        <dbReference type="EMBL" id="CAF3770900.1"/>
    </source>
</evidence>
<keyword evidence="3 7" id="KW-0812">Transmembrane</keyword>
<feature type="disulfide bond" evidence="6">
    <location>
        <begin position="139"/>
        <end position="172"/>
    </location>
</feature>
<dbReference type="PRINTS" id="PR00259">
    <property type="entry name" value="TMFOUR"/>
</dbReference>
<evidence type="ECO:0000256" key="5">
    <source>
        <dbReference type="ARBA" id="ARBA00023136"/>
    </source>
</evidence>
<dbReference type="InterPro" id="IPR008952">
    <property type="entry name" value="Tetraspanin_EC2_sf"/>
</dbReference>
<dbReference type="Proteomes" id="UP000663868">
    <property type="component" value="Unassembled WGS sequence"/>
</dbReference>
<sequence length="237" mass="27334">MLFRCVFSIINICFFALGLAIVVYTWLLHLKTTDYGSLMGSQWFTAPMILIISAKFSMLLGIVGCMGAWFEKRALLFIYIITMVIIFVGLLFGVVFIIALNERVAMSTHEKLLNNIRQYPDKENEFYKKMTIIQRRLHCCGIDEYRDWSNGDVWSDHSYIPDSCCIEEKFGCGKHMKLNETQGLIYTDGCFNMIQKEINRNLMIVGILAFVLVFVEGFCIVVALGLLCYLRQRDSYI</sequence>
<evidence type="ECO:0000313" key="9">
    <source>
        <dbReference type="EMBL" id="CAF1239504.1"/>
    </source>
</evidence>